<sequence length="144" mass="15232">MPISQTTITGSVKTPGNLDAAITGITFTLTKSDYEAGEIIAKNTVNGAVIEADGDFSVTLWPNDKGMNGDSKYKMKFTFGDGSTVDLAEIYVKHSDTPKTIEDVALETKLAGALKGYTAVVLTQAEYDALATKSPTTAYILKGV</sequence>
<dbReference type="OrthoDB" id="9856515at2"/>
<evidence type="ECO:0000313" key="3">
    <source>
        <dbReference type="Proteomes" id="UP000199180"/>
    </source>
</evidence>
<keyword evidence="3" id="KW-1185">Reference proteome</keyword>
<evidence type="ECO:0000259" key="1">
    <source>
        <dbReference type="Pfam" id="PF24243"/>
    </source>
</evidence>
<dbReference type="AlphaFoldDB" id="A0A1I0J119"/>
<dbReference type="STRING" id="364199.SAMN04489858_12071"/>
<reference evidence="2 3" key="1">
    <citation type="submission" date="2016-10" db="EMBL/GenBank/DDBJ databases">
        <authorList>
            <person name="de Groot N.N."/>
        </authorList>
    </citation>
    <scope>NUCLEOTIDE SEQUENCE [LARGE SCALE GENOMIC DNA]</scope>
    <source>
        <strain evidence="2 3">DSM 17862</strain>
    </source>
</reference>
<dbReference type="Pfam" id="PF24243">
    <property type="entry name" value="Phage_tail_C"/>
    <property type="match status" value="1"/>
</dbReference>
<proteinExistence type="predicted"/>
<dbReference type="InterPro" id="IPR056923">
    <property type="entry name" value="Minor_tail_gp31_C"/>
</dbReference>
<feature type="domain" description="Minor tail protein gp31 C-terminal" evidence="1">
    <location>
        <begin position="118"/>
        <end position="140"/>
    </location>
</feature>
<organism evidence="2 3">
    <name type="scientific">Paracoccus homiensis</name>
    <dbReference type="NCBI Taxonomy" id="364199"/>
    <lineage>
        <taxon>Bacteria</taxon>
        <taxon>Pseudomonadati</taxon>
        <taxon>Pseudomonadota</taxon>
        <taxon>Alphaproteobacteria</taxon>
        <taxon>Rhodobacterales</taxon>
        <taxon>Paracoccaceae</taxon>
        <taxon>Paracoccus</taxon>
    </lineage>
</organism>
<accession>A0A1I0J119</accession>
<evidence type="ECO:0000313" key="2">
    <source>
        <dbReference type="EMBL" id="SEU03439.1"/>
    </source>
</evidence>
<dbReference type="RefSeq" id="WP_090737738.1">
    <property type="nucleotide sequence ID" value="NZ_FOHO01000020.1"/>
</dbReference>
<name>A0A1I0J119_9RHOB</name>
<dbReference type="Proteomes" id="UP000199180">
    <property type="component" value="Unassembled WGS sequence"/>
</dbReference>
<dbReference type="EMBL" id="FOHO01000020">
    <property type="protein sequence ID" value="SEU03439.1"/>
    <property type="molecule type" value="Genomic_DNA"/>
</dbReference>
<protein>
    <recommendedName>
        <fullName evidence="1">Minor tail protein gp31 C-terminal domain-containing protein</fullName>
    </recommendedName>
</protein>
<gene>
    <name evidence="2" type="ORF">SAMN04489858_12071</name>
</gene>